<reference evidence="25 28" key="1">
    <citation type="submission" date="2021-01" db="EMBL/GenBank/DDBJ databases">
        <title>Diatom-associated Roseobacters Show Island Model of Population Structure.</title>
        <authorList>
            <person name="Qu L."/>
            <person name="Feng X."/>
            <person name="Chen Y."/>
            <person name="Li L."/>
            <person name="Wang X."/>
            <person name="Hu Z."/>
            <person name="Wang H."/>
            <person name="Luo H."/>
        </authorList>
    </citation>
    <scope>NUCLEOTIDE SEQUENCE</scope>
    <source>
        <strain evidence="26 28">CC28-63</strain>
        <strain evidence="25">CC28-69</strain>
    </source>
</reference>
<feature type="binding site" evidence="22">
    <location>
        <position position="73"/>
    </location>
    <ligand>
        <name>ATP</name>
        <dbReference type="ChEBI" id="CHEBI:30616"/>
    </ligand>
</feature>
<comment type="catalytic activity">
    <reaction evidence="24">
        <text>a 1,2-diacyl-sn-glycerol + ATP = a 1,2-diacyl-sn-glycero-3-phosphate + ADP + H(+)</text>
        <dbReference type="Rhea" id="RHEA:10272"/>
        <dbReference type="ChEBI" id="CHEBI:15378"/>
        <dbReference type="ChEBI" id="CHEBI:17815"/>
        <dbReference type="ChEBI" id="CHEBI:30616"/>
        <dbReference type="ChEBI" id="CHEBI:58608"/>
        <dbReference type="ChEBI" id="CHEBI:456216"/>
        <dbReference type="EC" id="2.7.1.107"/>
    </reaction>
</comment>
<protein>
    <recommendedName>
        <fullName evidence="4 24">Diacylglycerol kinase</fullName>
        <ecNumber evidence="3 24">2.7.1.107</ecNumber>
    </recommendedName>
</protein>
<dbReference type="RefSeq" id="WP_085627996.1">
    <property type="nucleotide sequence ID" value="NZ_JAFBWU010000005.1"/>
</dbReference>
<dbReference type="AlphaFoldDB" id="A0A9Q2P9D3"/>
<evidence type="ECO:0000256" key="1">
    <source>
        <dbReference type="ARBA" id="ARBA00004429"/>
    </source>
</evidence>
<evidence type="ECO:0000256" key="8">
    <source>
        <dbReference type="ARBA" id="ARBA00022679"/>
    </source>
</evidence>
<evidence type="ECO:0000313" key="25">
    <source>
        <dbReference type="EMBL" id="MBM2412384.1"/>
    </source>
</evidence>
<keyword evidence="18" id="KW-0594">Phospholipid biosynthesis</keyword>
<evidence type="ECO:0000256" key="2">
    <source>
        <dbReference type="ARBA" id="ARBA00005967"/>
    </source>
</evidence>
<keyword evidence="16 24" id="KW-0443">Lipid metabolism</keyword>
<keyword evidence="11 22" id="KW-0547">Nucleotide-binding</keyword>
<evidence type="ECO:0000256" key="23">
    <source>
        <dbReference type="PIRSR" id="PIRSR600829-4"/>
    </source>
</evidence>
<evidence type="ECO:0000256" key="16">
    <source>
        <dbReference type="ARBA" id="ARBA00023098"/>
    </source>
</evidence>
<dbReference type="Gene3D" id="1.10.287.3610">
    <property type="match status" value="1"/>
</dbReference>
<keyword evidence="19 24" id="KW-1208">Phospholipid metabolism</keyword>
<dbReference type="EMBL" id="JAFBXE010000005">
    <property type="protein sequence ID" value="MBM2412384.1"/>
    <property type="molecule type" value="Genomic_DNA"/>
</dbReference>
<dbReference type="InterPro" id="IPR036945">
    <property type="entry name" value="DAGK_sf"/>
</dbReference>
<comment type="function">
    <text evidence="24">Catalyzes the ATP-dependent phosphorylation of sn-l,2-diacylglycerol (DAG) to phosphatidic acid. Involved in the recycling of diacylglycerol produced as a by-product during membrane-derived oligosaccharide (MDO) biosynthesis.</text>
</comment>
<keyword evidence="8 24" id="KW-0808">Transferase</keyword>
<comment type="subcellular location">
    <subcellularLocation>
        <location evidence="1 24">Cell inner membrane</location>
        <topology evidence="1 24">Multi-pass membrane protein</topology>
    </subcellularLocation>
</comment>
<comment type="similarity">
    <text evidence="2 24">Belongs to the bacterial diacylglycerol kinase family.</text>
</comment>
<evidence type="ECO:0000313" key="27">
    <source>
        <dbReference type="Proteomes" id="UP000755667"/>
    </source>
</evidence>
<comment type="caution">
    <text evidence="25">The sequence shown here is derived from an EMBL/GenBank/DDBJ whole genome shotgun (WGS) entry which is preliminary data.</text>
</comment>
<dbReference type="Proteomes" id="UP000809440">
    <property type="component" value="Unassembled WGS sequence"/>
</dbReference>
<evidence type="ECO:0000256" key="5">
    <source>
        <dbReference type="ARBA" id="ARBA00022475"/>
    </source>
</evidence>
<dbReference type="GO" id="GO:0006654">
    <property type="term" value="P:phosphatidic acid biosynthetic process"/>
    <property type="evidence" value="ECO:0007669"/>
    <property type="project" value="InterPro"/>
</dbReference>
<dbReference type="GO" id="GO:0046872">
    <property type="term" value="F:metal ion binding"/>
    <property type="evidence" value="ECO:0007669"/>
    <property type="project" value="UniProtKB-KW"/>
</dbReference>
<dbReference type="CDD" id="cd14264">
    <property type="entry name" value="DAGK_IM"/>
    <property type="match status" value="1"/>
</dbReference>
<evidence type="ECO:0000256" key="24">
    <source>
        <dbReference type="RuleBase" id="RU363065"/>
    </source>
</evidence>
<feature type="transmembrane region" description="Helical" evidence="24">
    <location>
        <begin position="30"/>
        <end position="47"/>
    </location>
</feature>
<keyword evidence="15 24" id="KW-1133">Transmembrane helix</keyword>
<evidence type="ECO:0000256" key="20">
    <source>
        <dbReference type="PIRSR" id="PIRSR600829-1"/>
    </source>
</evidence>
<dbReference type="EC" id="2.7.1.107" evidence="3 24"/>
<feature type="transmembrane region" description="Helical" evidence="24">
    <location>
        <begin position="93"/>
        <end position="114"/>
    </location>
</feature>
<evidence type="ECO:0000256" key="19">
    <source>
        <dbReference type="ARBA" id="ARBA00023264"/>
    </source>
</evidence>
<keyword evidence="14 23" id="KW-0460">Magnesium</keyword>
<evidence type="ECO:0000256" key="18">
    <source>
        <dbReference type="ARBA" id="ARBA00023209"/>
    </source>
</evidence>
<feature type="binding site" evidence="22">
    <location>
        <begin position="82"/>
        <end position="84"/>
    </location>
    <ligand>
        <name>ATP</name>
        <dbReference type="ChEBI" id="CHEBI:30616"/>
    </ligand>
</feature>
<feature type="binding site" evidence="21">
    <location>
        <position position="66"/>
    </location>
    <ligand>
        <name>substrate</name>
    </ligand>
</feature>
<evidence type="ECO:0000256" key="10">
    <source>
        <dbReference type="ARBA" id="ARBA00022723"/>
    </source>
</evidence>
<keyword evidence="9 24" id="KW-0812">Transmembrane</keyword>
<keyword evidence="17 24" id="KW-0472">Membrane</keyword>
<sequence>MEFFRRLKLRCIWSWSGVVATWRTQHSFRSWVWANLASAVLAFALPLTPAERALILALGLLVLAAELFNTAIEDAVDYISTEDHPLAKRAKDAGSAGVAVSAIAAGVAWLVILIG</sequence>
<feature type="transmembrane region" description="Helical" evidence="24">
    <location>
        <begin position="53"/>
        <end position="72"/>
    </location>
</feature>
<dbReference type="Proteomes" id="UP000755667">
    <property type="component" value="Unassembled WGS sequence"/>
</dbReference>
<evidence type="ECO:0000256" key="9">
    <source>
        <dbReference type="ARBA" id="ARBA00022692"/>
    </source>
</evidence>
<evidence type="ECO:0000256" key="11">
    <source>
        <dbReference type="ARBA" id="ARBA00022741"/>
    </source>
</evidence>
<evidence type="ECO:0000256" key="4">
    <source>
        <dbReference type="ARBA" id="ARBA00017575"/>
    </source>
</evidence>
<evidence type="ECO:0000256" key="22">
    <source>
        <dbReference type="PIRSR" id="PIRSR600829-3"/>
    </source>
</evidence>
<keyword evidence="5" id="KW-1003">Cell membrane</keyword>
<gene>
    <name evidence="25" type="ORF">JQX41_08750</name>
    <name evidence="26" type="ORF">JQX48_10385</name>
</gene>
<dbReference type="Pfam" id="PF01219">
    <property type="entry name" value="DAGK_prokar"/>
    <property type="match status" value="1"/>
</dbReference>
<dbReference type="GeneID" id="62639720"/>
<keyword evidence="10 23" id="KW-0479">Metal-binding</keyword>
<feature type="binding site" evidence="23">
    <location>
        <position position="73"/>
    </location>
    <ligand>
        <name>a divalent metal cation</name>
        <dbReference type="ChEBI" id="CHEBI:60240"/>
    </ligand>
</feature>
<dbReference type="GO" id="GO:0005524">
    <property type="term" value="F:ATP binding"/>
    <property type="evidence" value="ECO:0007669"/>
    <property type="project" value="UniProtKB-KW"/>
</dbReference>
<dbReference type="PANTHER" id="PTHR34299:SF1">
    <property type="entry name" value="DIACYLGLYCEROL KINASE"/>
    <property type="match status" value="1"/>
</dbReference>
<keyword evidence="13 22" id="KW-0067">ATP-binding</keyword>
<proteinExistence type="inferred from homology"/>
<evidence type="ECO:0000256" key="6">
    <source>
        <dbReference type="ARBA" id="ARBA00022516"/>
    </source>
</evidence>
<evidence type="ECO:0000256" key="13">
    <source>
        <dbReference type="ARBA" id="ARBA00022840"/>
    </source>
</evidence>
<evidence type="ECO:0000256" key="17">
    <source>
        <dbReference type="ARBA" id="ARBA00023136"/>
    </source>
</evidence>
<evidence type="ECO:0000313" key="26">
    <source>
        <dbReference type="EMBL" id="MBM2417379.1"/>
    </source>
</evidence>
<dbReference type="InterPro" id="IPR033718">
    <property type="entry name" value="DAGK_prok"/>
</dbReference>
<evidence type="ECO:0000256" key="3">
    <source>
        <dbReference type="ARBA" id="ARBA00012133"/>
    </source>
</evidence>
<dbReference type="InterPro" id="IPR000829">
    <property type="entry name" value="DAGK"/>
</dbReference>
<feature type="binding site" evidence="21">
    <location>
        <position position="6"/>
    </location>
    <ligand>
        <name>substrate</name>
    </ligand>
</feature>
<feature type="active site" description="Proton acceptor" evidence="20">
    <location>
        <position position="66"/>
    </location>
</feature>
<evidence type="ECO:0000256" key="12">
    <source>
        <dbReference type="ARBA" id="ARBA00022777"/>
    </source>
</evidence>
<comment type="cofactor">
    <cofactor evidence="23">
        <name>Mg(2+)</name>
        <dbReference type="ChEBI" id="CHEBI:18420"/>
    </cofactor>
    <text evidence="23">Mn(2+), Zn(2+), Cd(2+) and Co(2+) support activity to lesser extents.</text>
</comment>
<feature type="binding site" evidence="21">
    <location>
        <position position="52"/>
    </location>
    <ligand>
        <name>substrate</name>
    </ligand>
</feature>
<dbReference type="OrthoDB" id="7871148at2"/>
<dbReference type="GO" id="GO:0005886">
    <property type="term" value="C:plasma membrane"/>
    <property type="evidence" value="ECO:0007669"/>
    <property type="project" value="UniProtKB-SubCell"/>
</dbReference>
<keyword evidence="28" id="KW-1185">Reference proteome</keyword>
<dbReference type="PANTHER" id="PTHR34299">
    <property type="entry name" value="DIACYLGLYCEROL KINASE"/>
    <property type="match status" value="1"/>
</dbReference>
<evidence type="ECO:0000256" key="14">
    <source>
        <dbReference type="ARBA" id="ARBA00022842"/>
    </source>
</evidence>
<name>A0A9Q2P9D3_9RHOB</name>
<keyword evidence="6" id="KW-0444">Lipid biosynthesis</keyword>
<accession>A0A9Q2P9D3</accession>
<dbReference type="GO" id="GO:0004143">
    <property type="term" value="F:ATP-dependent diacylglycerol kinase activity"/>
    <property type="evidence" value="ECO:0007669"/>
    <property type="project" value="UniProtKB-EC"/>
</dbReference>
<evidence type="ECO:0000313" key="28">
    <source>
        <dbReference type="Proteomes" id="UP000809440"/>
    </source>
</evidence>
<keyword evidence="12 24" id="KW-0418">Kinase</keyword>
<feature type="binding site" evidence="22">
    <location>
        <position position="6"/>
    </location>
    <ligand>
        <name>ATP</name>
        <dbReference type="ChEBI" id="CHEBI:30616"/>
    </ligand>
</feature>
<evidence type="ECO:0000256" key="7">
    <source>
        <dbReference type="ARBA" id="ARBA00022519"/>
    </source>
</evidence>
<dbReference type="EMBL" id="JAFBXF010000005">
    <property type="protein sequence ID" value="MBM2417379.1"/>
    <property type="molecule type" value="Genomic_DNA"/>
</dbReference>
<feature type="binding site" evidence="22">
    <location>
        <begin position="91"/>
        <end position="92"/>
    </location>
    <ligand>
        <name>ATP</name>
        <dbReference type="ChEBI" id="CHEBI:30616"/>
    </ligand>
</feature>
<evidence type="ECO:0000256" key="21">
    <source>
        <dbReference type="PIRSR" id="PIRSR600829-2"/>
    </source>
</evidence>
<evidence type="ECO:0000256" key="15">
    <source>
        <dbReference type="ARBA" id="ARBA00022989"/>
    </source>
</evidence>
<organism evidence="25 27">
    <name type="scientific">Marivita cryptomonadis</name>
    <dbReference type="NCBI Taxonomy" id="505252"/>
    <lineage>
        <taxon>Bacteria</taxon>
        <taxon>Pseudomonadati</taxon>
        <taxon>Pseudomonadota</taxon>
        <taxon>Alphaproteobacteria</taxon>
        <taxon>Rhodobacterales</taxon>
        <taxon>Roseobacteraceae</taxon>
        <taxon>Marivita</taxon>
    </lineage>
</organism>
<feature type="binding site" evidence="21">
    <location>
        <position position="95"/>
    </location>
    <ligand>
        <name>substrate</name>
    </ligand>
</feature>
<keyword evidence="7 24" id="KW-0997">Cell inner membrane</keyword>